<evidence type="ECO:0000313" key="2">
    <source>
        <dbReference type="EMBL" id="KAK3870993.1"/>
    </source>
</evidence>
<evidence type="ECO:0000256" key="1">
    <source>
        <dbReference type="SAM" id="MobiDB-lite"/>
    </source>
</evidence>
<sequence length="97" mass="10734">MSRPSRPFMAPPHRKTEAARNNKLIRPYKMSEWARLGEGLRRRGEGGRWKRRSGQGGGRGGVGRGGGRGGVGREVEEEGWAGMWKRSGGEMDVEVEV</sequence>
<feature type="region of interest" description="Disordered" evidence="1">
    <location>
        <begin position="41"/>
        <end position="97"/>
    </location>
</feature>
<protein>
    <submittedName>
        <fullName evidence="2">Uncharacterized protein</fullName>
    </submittedName>
</protein>
<reference evidence="2" key="1">
    <citation type="submission" date="2023-10" db="EMBL/GenBank/DDBJ databases">
        <title>Genome assemblies of two species of porcelain crab, Petrolisthes cinctipes and Petrolisthes manimaculis (Anomura: Porcellanidae).</title>
        <authorList>
            <person name="Angst P."/>
        </authorList>
    </citation>
    <scope>NUCLEOTIDE SEQUENCE</scope>
    <source>
        <strain evidence="2">PB745_01</strain>
        <tissue evidence="2">Gill</tissue>
    </source>
</reference>
<feature type="compositionally biased region" description="Gly residues" evidence="1">
    <location>
        <begin position="54"/>
        <end position="72"/>
    </location>
</feature>
<gene>
    <name evidence="2" type="ORF">Pcinc_023826</name>
</gene>
<dbReference type="AlphaFoldDB" id="A0AAE1FE79"/>
<name>A0AAE1FE79_PETCI</name>
<dbReference type="Proteomes" id="UP001286313">
    <property type="component" value="Unassembled WGS sequence"/>
</dbReference>
<keyword evidence="3" id="KW-1185">Reference proteome</keyword>
<organism evidence="2 3">
    <name type="scientific">Petrolisthes cinctipes</name>
    <name type="common">Flat porcelain crab</name>
    <dbReference type="NCBI Taxonomy" id="88211"/>
    <lineage>
        <taxon>Eukaryota</taxon>
        <taxon>Metazoa</taxon>
        <taxon>Ecdysozoa</taxon>
        <taxon>Arthropoda</taxon>
        <taxon>Crustacea</taxon>
        <taxon>Multicrustacea</taxon>
        <taxon>Malacostraca</taxon>
        <taxon>Eumalacostraca</taxon>
        <taxon>Eucarida</taxon>
        <taxon>Decapoda</taxon>
        <taxon>Pleocyemata</taxon>
        <taxon>Anomura</taxon>
        <taxon>Galatheoidea</taxon>
        <taxon>Porcellanidae</taxon>
        <taxon>Petrolisthes</taxon>
    </lineage>
</organism>
<accession>A0AAE1FE79</accession>
<comment type="caution">
    <text evidence="2">The sequence shown here is derived from an EMBL/GenBank/DDBJ whole genome shotgun (WGS) entry which is preliminary data.</text>
</comment>
<evidence type="ECO:0000313" key="3">
    <source>
        <dbReference type="Proteomes" id="UP001286313"/>
    </source>
</evidence>
<dbReference type="EMBL" id="JAWQEG010002579">
    <property type="protein sequence ID" value="KAK3870993.1"/>
    <property type="molecule type" value="Genomic_DNA"/>
</dbReference>
<feature type="region of interest" description="Disordered" evidence="1">
    <location>
        <begin position="1"/>
        <end position="22"/>
    </location>
</feature>
<proteinExistence type="predicted"/>